<reference evidence="1 2" key="1">
    <citation type="submission" date="2017-05" db="EMBL/GenBank/DDBJ databases">
        <title>Isolation of Rhodococcus sp. S2-17 biodegrading of BP-3.</title>
        <authorList>
            <person name="Lee Y."/>
            <person name="Kim K.H."/>
            <person name="Chun B.H."/>
            <person name="Jung H.S."/>
            <person name="Jeon C.O."/>
        </authorList>
    </citation>
    <scope>NUCLEOTIDE SEQUENCE [LARGE SCALE GENOMIC DNA]</scope>
    <source>
        <strain evidence="1 2">S2-17</strain>
    </source>
</reference>
<dbReference type="KEGG" id="roz:CBI38_24190"/>
<dbReference type="AlphaFoldDB" id="A0A2S2C000"/>
<dbReference type="RefSeq" id="WP_109332897.1">
    <property type="nucleotide sequence ID" value="NZ_CP021354.1"/>
</dbReference>
<dbReference type="Proteomes" id="UP000245711">
    <property type="component" value="Chromosome"/>
</dbReference>
<proteinExistence type="predicted"/>
<sequence>MTTVSRIEVARARRSRLVLFVGNPTSYLEVTQWAKLRQWVTANGLKPIRELRRDVLCVIATVDVMDGVGSAKDSAMLQRAQEAGVPCVGVHETSRIWKLTARARAFSDQAVEGPLARTRHEGA</sequence>
<protein>
    <submittedName>
        <fullName evidence="1">Uncharacterized protein</fullName>
    </submittedName>
</protein>
<dbReference type="OrthoDB" id="4470176at2"/>
<gene>
    <name evidence="1" type="ORF">CBI38_24190</name>
</gene>
<evidence type="ECO:0000313" key="1">
    <source>
        <dbReference type="EMBL" id="AWK74192.1"/>
    </source>
</evidence>
<keyword evidence="2" id="KW-1185">Reference proteome</keyword>
<name>A0A2S2C000_9NOCA</name>
<evidence type="ECO:0000313" key="2">
    <source>
        <dbReference type="Proteomes" id="UP000245711"/>
    </source>
</evidence>
<accession>A0A2S2C000</accession>
<organism evidence="1 2">
    <name type="scientific">Rhodococcus oxybenzonivorans</name>
    <dbReference type="NCBI Taxonomy" id="1990687"/>
    <lineage>
        <taxon>Bacteria</taxon>
        <taxon>Bacillati</taxon>
        <taxon>Actinomycetota</taxon>
        <taxon>Actinomycetes</taxon>
        <taxon>Mycobacteriales</taxon>
        <taxon>Nocardiaceae</taxon>
        <taxon>Rhodococcus</taxon>
    </lineage>
</organism>
<dbReference type="EMBL" id="CP021354">
    <property type="protein sequence ID" value="AWK74192.1"/>
    <property type="molecule type" value="Genomic_DNA"/>
</dbReference>